<dbReference type="EMBL" id="AMZH03028316">
    <property type="protein sequence ID" value="RRT33761.1"/>
    <property type="molecule type" value="Genomic_DNA"/>
</dbReference>
<reference evidence="5 6" key="1">
    <citation type="journal article" date="2014" name="Agronomy (Basel)">
        <title>A Draft Genome Sequence for Ensete ventricosum, the Drought-Tolerant Tree Against Hunger.</title>
        <authorList>
            <person name="Harrison J."/>
            <person name="Moore K.A."/>
            <person name="Paszkiewicz K."/>
            <person name="Jones T."/>
            <person name="Grant M."/>
            <person name="Ambacheew D."/>
            <person name="Muzemil S."/>
            <person name="Studholme D.J."/>
        </authorList>
    </citation>
    <scope>NUCLEOTIDE SEQUENCE [LARGE SCALE GENOMIC DNA]</scope>
</reference>
<dbReference type="Proteomes" id="UP000287651">
    <property type="component" value="Unassembled WGS sequence"/>
</dbReference>
<evidence type="ECO:0000313" key="5">
    <source>
        <dbReference type="EMBL" id="RRT33761.1"/>
    </source>
</evidence>
<dbReference type="Gene3D" id="1.25.10.10">
    <property type="entry name" value="Leucine-rich Repeat Variant"/>
    <property type="match status" value="2"/>
</dbReference>
<dbReference type="InterPro" id="IPR058678">
    <property type="entry name" value="ARM_PUB"/>
</dbReference>
<evidence type="ECO:0000256" key="1">
    <source>
        <dbReference type="ARBA" id="ARBA00022786"/>
    </source>
</evidence>
<evidence type="ECO:0000256" key="3">
    <source>
        <dbReference type="SAM" id="MobiDB-lite"/>
    </source>
</evidence>
<sequence length="489" mass="51740">MMTMGSPPEFGRRMARTYSESTDSTAPFSECRSDRTGDLDGLLVCSDDDLSDEMVRGFILDLQSPSVESQLRAVTVLRCLAKNSTENRLRIARAGAVAPLVALLSHPDPQLQEHGVTAILNLSLCDENKGPIAAAGAVCHLVRALRVGTPVARENAASAVFRLSQLDDLPAVLGRSGSIPPLVALLETGSYRGKKDAATALYALLATEDNVAPAVEARVVHPLLDLMADPKSGMVEKAAFVLLRVLATPEGRAATVDEGGVPVLVDMLETGRGKQKKVAMLSLLQICAETQAYRRLVVREGAIPPLIALSQSSRDCEKKVGNLTSPSVAVRSAPLTCKRTPRCKDDKHDGGHDGMVEGTTTCRGCHANPQPFLEDDNRPGVPLTRIKPRATHGHGRGFPRPHQLGRSTSRDGVDHNPIPTPAGAFDGSSTSTPANGVTDGPKPGNPASRRGTTTSGRRGAITSGRRGATTSGPSFADTLSTDSLREQVR</sequence>
<dbReference type="SMART" id="SM00185">
    <property type="entry name" value="ARM"/>
    <property type="match status" value="5"/>
</dbReference>
<feature type="compositionally biased region" description="Basic residues" evidence="3">
    <location>
        <begin position="386"/>
        <end position="399"/>
    </location>
</feature>
<comment type="caution">
    <text evidence="5">The sequence shown here is derived from an EMBL/GenBank/DDBJ whole genome shotgun (WGS) entry which is preliminary data.</text>
</comment>
<feature type="repeat" description="ARM" evidence="2">
    <location>
        <begin position="95"/>
        <end position="137"/>
    </location>
</feature>
<organism evidence="5 6">
    <name type="scientific">Ensete ventricosum</name>
    <name type="common">Abyssinian banana</name>
    <name type="synonym">Musa ensete</name>
    <dbReference type="NCBI Taxonomy" id="4639"/>
    <lineage>
        <taxon>Eukaryota</taxon>
        <taxon>Viridiplantae</taxon>
        <taxon>Streptophyta</taxon>
        <taxon>Embryophyta</taxon>
        <taxon>Tracheophyta</taxon>
        <taxon>Spermatophyta</taxon>
        <taxon>Magnoliopsida</taxon>
        <taxon>Liliopsida</taxon>
        <taxon>Zingiberales</taxon>
        <taxon>Musaceae</taxon>
        <taxon>Ensete</taxon>
    </lineage>
</organism>
<evidence type="ECO:0000256" key="2">
    <source>
        <dbReference type="PROSITE-ProRule" id="PRU00259"/>
    </source>
</evidence>
<feature type="region of interest" description="Disordered" evidence="3">
    <location>
        <begin position="370"/>
        <end position="489"/>
    </location>
</feature>
<dbReference type="AlphaFoldDB" id="A0A426X2S1"/>
<dbReference type="SUPFAM" id="SSF48371">
    <property type="entry name" value="ARM repeat"/>
    <property type="match status" value="1"/>
</dbReference>
<feature type="domain" description="U-box" evidence="4">
    <location>
        <begin position="68"/>
        <end position="314"/>
    </location>
</feature>
<proteinExistence type="predicted"/>
<name>A0A426X2S1_ENSVE</name>
<accession>A0A426X2S1</accession>
<gene>
    <name evidence="5" type="ORF">B296_00056008</name>
</gene>
<evidence type="ECO:0000313" key="6">
    <source>
        <dbReference type="Proteomes" id="UP000287651"/>
    </source>
</evidence>
<dbReference type="PROSITE" id="PS50176">
    <property type="entry name" value="ARM_REPEAT"/>
    <property type="match status" value="1"/>
</dbReference>
<dbReference type="PANTHER" id="PTHR23315:SF64">
    <property type="entry name" value="ARM REPEAT SUPERFAMILY PROTEIN"/>
    <property type="match status" value="1"/>
</dbReference>
<feature type="compositionally biased region" description="Polar residues" evidence="3">
    <location>
        <begin position="471"/>
        <end position="482"/>
    </location>
</feature>
<dbReference type="Pfam" id="PF25598">
    <property type="entry name" value="ARM_PUB"/>
    <property type="match status" value="1"/>
</dbReference>
<dbReference type="PANTHER" id="PTHR23315">
    <property type="entry name" value="U BOX DOMAIN-CONTAINING"/>
    <property type="match status" value="1"/>
</dbReference>
<keyword evidence="1" id="KW-0833">Ubl conjugation pathway</keyword>
<evidence type="ECO:0000259" key="4">
    <source>
        <dbReference type="Pfam" id="PF25598"/>
    </source>
</evidence>
<dbReference type="InterPro" id="IPR016024">
    <property type="entry name" value="ARM-type_fold"/>
</dbReference>
<dbReference type="InterPro" id="IPR011989">
    <property type="entry name" value="ARM-like"/>
</dbReference>
<dbReference type="InterPro" id="IPR000225">
    <property type="entry name" value="Armadillo"/>
</dbReference>
<protein>
    <recommendedName>
        <fullName evidence="4">U-box domain-containing protein</fullName>
    </recommendedName>
</protein>
<feature type="compositionally biased region" description="Low complexity" evidence="3">
    <location>
        <begin position="447"/>
        <end position="470"/>
    </location>
</feature>